<reference evidence="4" key="1">
    <citation type="submission" date="2021-12" db="EMBL/GenBank/DDBJ databases">
        <title>Discovery of the Pendulisporaceae a myxobacterial family with distinct sporulation behavior and unique specialized metabolism.</title>
        <authorList>
            <person name="Garcia R."/>
            <person name="Popoff A."/>
            <person name="Bader C.D."/>
            <person name="Loehr J."/>
            <person name="Walesch S."/>
            <person name="Walt C."/>
            <person name="Boldt J."/>
            <person name="Bunk B."/>
            <person name="Haeckl F.J.F.P.J."/>
            <person name="Gunesch A.P."/>
            <person name="Birkelbach J."/>
            <person name="Nuebel U."/>
            <person name="Pietschmann T."/>
            <person name="Bach T."/>
            <person name="Mueller R."/>
        </authorList>
    </citation>
    <scope>NUCLEOTIDE SEQUENCE</scope>
    <source>
        <strain evidence="4">MSr11367</strain>
    </source>
</reference>
<dbReference type="RefSeq" id="WP_394830191.1">
    <property type="nucleotide sequence ID" value="NZ_CP089929.1"/>
</dbReference>
<proteinExistence type="predicted"/>
<dbReference type="InterPro" id="IPR013107">
    <property type="entry name" value="Acyl-CoA_DH_C"/>
</dbReference>
<dbReference type="PANTHER" id="PTHR43884">
    <property type="entry name" value="ACYL-COA DEHYDROGENASE"/>
    <property type="match status" value="1"/>
</dbReference>
<keyword evidence="5" id="KW-1185">Reference proteome</keyword>
<dbReference type="PANTHER" id="PTHR43884:SF25">
    <property type="entry name" value="ACYL-COA DEHYDROGENASE YDBM-RELATED"/>
    <property type="match status" value="1"/>
</dbReference>
<dbReference type="Gene3D" id="2.40.110.10">
    <property type="entry name" value="Butyryl-CoA Dehydrogenase, subunit A, domain 2"/>
    <property type="match status" value="1"/>
</dbReference>
<evidence type="ECO:0000259" key="2">
    <source>
        <dbReference type="Pfam" id="PF02771"/>
    </source>
</evidence>
<dbReference type="InterPro" id="IPR046373">
    <property type="entry name" value="Acyl-CoA_Oxase/DH_mid-dom_sf"/>
</dbReference>
<dbReference type="InterPro" id="IPR037069">
    <property type="entry name" value="AcylCoA_DH/ox_N_sf"/>
</dbReference>
<keyword evidence="1" id="KW-0560">Oxidoreductase</keyword>
<accession>A0ABZ2KPK3</accession>
<dbReference type="Proteomes" id="UP001374803">
    <property type="component" value="Chromosome"/>
</dbReference>
<sequence length="403" mass="42803">MTTSEALKSIAGGASEVLRAVEALVPMTRAECADIDVTRAIPVAVVRALQAAGVHRMLVPKDFGGAEIDPVTFLRVVEATAYADGSVGWCVAIGGCYGTFGGMLPAEGARRIFGEPEAIVAGAFRPTGAAIPVDGGFRVTGRWPLASGSTHATWYLGGCTIVRDGKPVVGPTGIPLMREMFFPASAVNVIDTWESTGLRGTASHDYAVSEVFVPASLTAWFSEPPICGRPLFRMPPIATFATFLGAVPLGIARHALEEFITLATGKTSMMSTSSLADKPVAQDRLGRAKALILSGRHYLVETLRELWDKVQAGHAPSMSERGALWLAATHAAHTALEAIELLYTAAGASSVYRSCPLDRCLRDARTAVQHLTLQEMNFELAGRDLLGRALIPSPWATDYRGEP</sequence>
<dbReference type="Gene3D" id="1.20.140.10">
    <property type="entry name" value="Butyryl-CoA Dehydrogenase, subunit A, domain 3"/>
    <property type="match status" value="1"/>
</dbReference>
<dbReference type="SUPFAM" id="SSF47203">
    <property type="entry name" value="Acyl-CoA dehydrogenase C-terminal domain-like"/>
    <property type="match status" value="1"/>
</dbReference>
<evidence type="ECO:0000313" key="5">
    <source>
        <dbReference type="Proteomes" id="UP001374803"/>
    </source>
</evidence>
<dbReference type="SUPFAM" id="SSF56645">
    <property type="entry name" value="Acyl-CoA dehydrogenase NM domain-like"/>
    <property type="match status" value="1"/>
</dbReference>
<dbReference type="InterPro" id="IPR013786">
    <property type="entry name" value="AcylCoA_DH/ox_N"/>
</dbReference>
<dbReference type="PIRSF" id="PIRSF016578">
    <property type="entry name" value="HsaA"/>
    <property type="match status" value="1"/>
</dbReference>
<dbReference type="Pfam" id="PF08028">
    <property type="entry name" value="Acyl-CoA_dh_2"/>
    <property type="match status" value="1"/>
</dbReference>
<evidence type="ECO:0000313" key="4">
    <source>
        <dbReference type="EMBL" id="WXB00589.1"/>
    </source>
</evidence>
<dbReference type="Pfam" id="PF02771">
    <property type="entry name" value="Acyl-CoA_dh_N"/>
    <property type="match status" value="1"/>
</dbReference>
<feature type="domain" description="Acyl-CoA dehydrogenase C-terminal" evidence="3">
    <location>
        <begin position="244"/>
        <end position="374"/>
    </location>
</feature>
<feature type="domain" description="Acyl-CoA dehydrogenase/oxidase N-terminal" evidence="2">
    <location>
        <begin position="32"/>
        <end position="94"/>
    </location>
</feature>
<organism evidence="4 5">
    <name type="scientific">Pendulispora rubella</name>
    <dbReference type="NCBI Taxonomy" id="2741070"/>
    <lineage>
        <taxon>Bacteria</taxon>
        <taxon>Pseudomonadati</taxon>
        <taxon>Myxococcota</taxon>
        <taxon>Myxococcia</taxon>
        <taxon>Myxococcales</taxon>
        <taxon>Sorangiineae</taxon>
        <taxon>Pendulisporaceae</taxon>
        <taxon>Pendulispora</taxon>
    </lineage>
</organism>
<protein>
    <submittedName>
        <fullName evidence="4">Acyl-CoA dehydrogenase family protein</fullName>
    </submittedName>
</protein>
<dbReference type="InterPro" id="IPR036250">
    <property type="entry name" value="AcylCo_DH-like_C"/>
</dbReference>
<evidence type="ECO:0000259" key="3">
    <source>
        <dbReference type="Pfam" id="PF08028"/>
    </source>
</evidence>
<name>A0ABZ2KPK3_9BACT</name>
<dbReference type="Gene3D" id="1.10.540.10">
    <property type="entry name" value="Acyl-CoA dehydrogenase/oxidase, N-terminal domain"/>
    <property type="match status" value="1"/>
</dbReference>
<dbReference type="InterPro" id="IPR009100">
    <property type="entry name" value="AcylCoA_DH/oxidase_NM_dom_sf"/>
</dbReference>
<evidence type="ECO:0000256" key="1">
    <source>
        <dbReference type="ARBA" id="ARBA00023002"/>
    </source>
</evidence>
<dbReference type="EMBL" id="CP089983">
    <property type="protein sequence ID" value="WXB00589.1"/>
    <property type="molecule type" value="Genomic_DNA"/>
</dbReference>
<gene>
    <name evidence="4" type="ORF">LVJ94_27155</name>
</gene>